<dbReference type="PATRIC" id="fig|698758.3.peg.1800"/>
<feature type="domain" description="Transposase IS204/IS1001/IS1096/IS1165 DDE" evidence="1">
    <location>
        <begin position="5"/>
        <end position="45"/>
    </location>
</feature>
<organism evidence="2 3">
    <name type="scientific">Amphibacillus xylanus (strain ATCC 51415 / DSM 6626 / JCM 7361 / LMG 17667 / NBRC 15112 / Ep01)</name>
    <dbReference type="NCBI Taxonomy" id="698758"/>
    <lineage>
        <taxon>Bacteria</taxon>
        <taxon>Bacillati</taxon>
        <taxon>Bacillota</taxon>
        <taxon>Bacilli</taxon>
        <taxon>Bacillales</taxon>
        <taxon>Bacillaceae</taxon>
        <taxon>Amphibacillus</taxon>
    </lineage>
</organism>
<gene>
    <name evidence="2" type="ordered locus">AXY_18000</name>
</gene>
<accession>K0J407</accession>
<dbReference type="Proteomes" id="UP000006294">
    <property type="component" value="Chromosome"/>
</dbReference>
<dbReference type="STRING" id="698758.AXY_18000"/>
<keyword evidence="3" id="KW-1185">Reference proteome</keyword>
<dbReference type="RefSeq" id="WP_015010521.1">
    <property type="nucleotide sequence ID" value="NC_018704.1"/>
</dbReference>
<proteinExistence type="predicted"/>
<dbReference type="eggNOG" id="COG3464">
    <property type="taxonomic scope" value="Bacteria"/>
</dbReference>
<sequence length="73" mass="8836">MHLPYIKISFIHTYNNGRIEGINNKIKVLSKVAYGYRNFYNFKKRMMIHFKFKSIETNLSKKMQKETRYEAAI</sequence>
<protein>
    <recommendedName>
        <fullName evidence="1">Transposase IS204/IS1001/IS1096/IS1165 DDE domain-containing protein</fullName>
    </recommendedName>
</protein>
<dbReference type="Pfam" id="PF01610">
    <property type="entry name" value="DDE_Tnp_ISL3"/>
    <property type="match status" value="1"/>
</dbReference>
<evidence type="ECO:0000259" key="1">
    <source>
        <dbReference type="Pfam" id="PF01610"/>
    </source>
</evidence>
<dbReference type="KEGG" id="axl:AXY_18000"/>
<name>K0J407_AMPXN</name>
<dbReference type="AlphaFoldDB" id="K0J407"/>
<reference evidence="2 3" key="1">
    <citation type="submission" date="2011-01" db="EMBL/GenBank/DDBJ databases">
        <title>Whole genome sequence of Amphibacillus xylinus NBRC 15112.</title>
        <authorList>
            <person name="Nakazawa H."/>
            <person name="Katano Y."/>
            <person name="Nakamura S."/>
            <person name="Sasagawa M."/>
            <person name="Fukada J."/>
            <person name="Arai T."/>
            <person name="Sasakura N."/>
            <person name="Mochizuki D."/>
            <person name="Hosoyama A."/>
            <person name="Harada K."/>
            <person name="Horikawa H."/>
            <person name="Kato Y."/>
            <person name="Harada T."/>
            <person name="Sasaki K."/>
            <person name="Sekiguchi M."/>
            <person name="Hodoyama M."/>
            <person name="Nishiko R."/>
            <person name="Narita H."/>
            <person name="Hanamaki A."/>
            <person name="Hata C."/>
            <person name="Konno Y."/>
            <person name="Niimura Y."/>
            <person name="Yamazaki S."/>
            <person name="Fujita N."/>
        </authorList>
    </citation>
    <scope>NUCLEOTIDE SEQUENCE [LARGE SCALE GENOMIC DNA]</scope>
    <source>
        <strain evidence="3">ATCC 51415 / DSM 6626 / JCM 7361 / LMG 17667 / NBRC 15112 / Ep01</strain>
    </source>
</reference>
<evidence type="ECO:0000313" key="3">
    <source>
        <dbReference type="Proteomes" id="UP000006294"/>
    </source>
</evidence>
<evidence type="ECO:0000313" key="2">
    <source>
        <dbReference type="EMBL" id="BAM47932.1"/>
    </source>
</evidence>
<dbReference type="HOGENOM" id="CLU_184981_0_0_9"/>
<dbReference type="EMBL" id="AP012050">
    <property type="protein sequence ID" value="BAM47932.1"/>
    <property type="molecule type" value="Genomic_DNA"/>
</dbReference>
<dbReference type="InterPro" id="IPR002560">
    <property type="entry name" value="Transposase_DDE"/>
</dbReference>